<feature type="region of interest" description="Disordered" evidence="4">
    <location>
        <begin position="83"/>
        <end position="137"/>
    </location>
</feature>
<comment type="similarity">
    <text evidence="3">Belongs to the bacterial ribosomal protein bS16 family.</text>
</comment>
<dbReference type="RefSeq" id="WP_127188817.1">
    <property type="nucleotide sequence ID" value="NZ_RZNJ01000004.1"/>
</dbReference>
<evidence type="ECO:0000256" key="4">
    <source>
        <dbReference type="SAM" id="MobiDB-lite"/>
    </source>
</evidence>
<organism evidence="5 6">
    <name type="scientific">Arsenicitalea aurantiaca</name>
    <dbReference type="NCBI Taxonomy" id="1783274"/>
    <lineage>
        <taxon>Bacteria</taxon>
        <taxon>Pseudomonadati</taxon>
        <taxon>Pseudomonadota</taxon>
        <taxon>Alphaproteobacteria</taxon>
        <taxon>Hyphomicrobiales</taxon>
        <taxon>Devosiaceae</taxon>
        <taxon>Arsenicitalea</taxon>
    </lineage>
</organism>
<dbReference type="GO" id="GO:0003735">
    <property type="term" value="F:structural constituent of ribosome"/>
    <property type="evidence" value="ECO:0007669"/>
    <property type="project" value="InterPro"/>
</dbReference>
<dbReference type="Proteomes" id="UP000281547">
    <property type="component" value="Unassembled WGS sequence"/>
</dbReference>
<reference evidence="5 6" key="1">
    <citation type="journal article" date="2016" name="Int. J. Syst. Evol. Microbiol.">
        <title>Arsenicitalea aurantiaca gen. nov., sp. nov., a new member of the family Hyphomicrobiaceae, isolated from high-arsenic sediment.</title>
        <authorList>
            <person name="Mu Y."/>
            <person name="Zhou L."/>
            <person name="Zeng X.C."/>
            <person name="Liu L."/>
            <person name="Pan Y."/>
            <person name="Chen X."/>
            <person name="Wang J."/>
            <person name="Li S."/>
            <person name="Li W.J."/>
            <person name="Wang Y."/>
        </authorList>
    </citation>
    <scope>NUCLEOTIDE SEQUENCE [LARGE SCALE GENOMIC DNA]</scope>
    <source>
        <strain evidence="5 6">42-50</strain>
    </source>
</reference>
<protein>
    <recommendedName>
        <fullName evidence="3">Small ribosomal subunit protein bS16</fullName>
    </recommendedName>
</protein>
<dbReference type="PANTHER" id="PTHR12919:SF20">
    <property type="entry name" value="SMALL RIBOSOMAL SUBUNIT PROTEIN BS16M"/>
    <property type="match status" value="1"/>
</dbReference>
<dbReference type="EMBL" id="RZNJ01000004">
    <property type="protein sequence ID" value="RUT30037.1"/>
    <property type="molecule type" value="Genomic_DNA"/>
</dbReference>
<evidence type="ECO:0000313" key="5">
    <source>
        <dbReference type="EMBL" id="RUT30037.1"/>
    </source>
</evidence>
<dbReference type="InterPro" id="IPR020592">
    <property type="entry name" value="Ribosomal_bS16_CS"/>
</dbReference>
<evidence type="ECO:0000256" key="2">
    <source>
        <dbReference type="ARBA" id="ARBA00023274"/>
    </source>
</evidence>
<dbReference type="InterPro" id="IPR023803">
    <property type="entry name" value="Ribosomal_bS16_dom_sf"/>
</dbReference>
<dbReference type="GO" id="GO:0006412">
    <property type="term" value="P:translation"/>
    <property type="evidence" value="ECO:0007669"/>
    <property type="project" value="UniProtKB-UniRule"/>
</dbReference>
<dbReference type="InterPro" id="IPR000307">
    <property type="entry name" value="Ribosomal_bS16"/>
</dbReference>
<comment type="caution">
    <text evidence="5">The sequence shown here is derived from an EMBL/GenBank/DDBJ whole genome shotgun (WGS) entry which is preliminary data.</text>
</comment>
<proteinExistence type="inferred from homology"/>
<sequence>MSLKLRLARAGAKKRPYYHIVVADARAPRDGRFIERVGTYDPMLADKDKRVTIVTERAQHWLSVGAQPTDRVLRFFDAAGILNRAPRSNPTKGEPGAKAKERAETRAQAEADRKAAEEEAKNAPAAEEAPAEEAASE</sequence>
<gene>
    <name evidence="3" type="primary">rpsP</name>
    <name evidence="5" type="ORF">EMQ25_11940</name>
</gene>
<accession>A0A433X7H3</accession>
<dbReference type="AlphaFoldDB" id="A0A433X7H3"/>
<dbReference type="Pfam" id="PF00886">
    <property type="entry name" value="Ribosomal_S16"/>
    <property type="match status" value="1"/>
</dbReference>
<keyword evidence="2 3" id="KW-0687">Ribonucleoprotein</keyword>
<dbReference type="PANTHER" id="PTHR12919">
    <property type="entry name" value="30S RIBOSOMAL PROTEIN S16"/>
    <property type="match status" value="1"/>
</dbReference>
<dbReference type="SUPFAM" id="SSF54565">
    <property type="entry name" value="Ribosomal protein S16"/>
    <property type="match status" value="1"/>
</dbReference>
<keyword evidence="1 3" id="KW-0689">Ribosomal protein</keyword>
<dbReference type="Gene3D" id="3.30.1320.10">
    <property type="match status" value="1"/>
</dbReference>
<dbReference type="NCBIfam" id="TIGR00002">
    <property type="entry name" value="S16"/>
    <property type="match status" value="1"/>
</dbReference>
<dbReference type="GO" id="GO:0005737">
    <property type="term" value="C:cytoplasm"/>
    <property type="evidence" value="ECO:0007669"/>
    <property type="project" value="UniProtKB-ARBA"/>
</dbReference>
<keyword evidence="6" id="KW-1185">Reference proteome</keyword>
<dbReference type="HAMAP" id="MF_00385">
    <property type="entry name" value="Ribosomal_bS16"/>
    <property type="match status" value="1"/>
</dbReference>
<feature type="compositionally biased region" description="Basic and acidic residues" evidence="4">
    <location>
        <begin position="95"/>
        <end position="121"/>
    </location>
</feature>
<evidence type="ECO:0000256" key="1">
    <source>
        <dbReference type="ARBA" id="ARBA00022980"/>
    </source>
</evidence>
<dbReference type="GO" id="GO:0015935">
    <property type="term" value="C:small ribosomal subunit"/>
    <property type="evidence" value="ECO:0007669"/>
    <property type="project" value="TreeGrafter"/>
</dbReference>
<evidence type="ECO:0000313" key="6">
    <source>
        <dbReference type="Proteomes" id="UP000281547"/>
    </source>
</evidence>
<dbReference type="PROSITE" id="PS00732">
    <property type="entry name" value="RIBOSOMAL_S16"/>
    <property type="match status" value="1"/>
</dbReference>
<name>A0A433X7H3_9HYPH</name>
<evidence type="ECO:0000256" key="3">
    <source>
        <dbReference type="HAMAP-Rule" id="MF_00385"/>
    </source>
</evidence>
<dbReference type="OrthoDB" id="9807878at2"/>